<name>A0ABW7S793_STRTE</name>
<reference evidence="1 2" key="1">
    <citation type="submission" date="2024-10" db="EMBL/GenBank/DDBJ databases">
        <authorList>
            <person name="Wannawong T."/>
            <person name="Kuncharoen N."/>
            <person name="Mhuantong W."/>
        </authorList>
    </citation>
    <scope>NUCLEOTIDE SEQUENCE [LARGE SCALE GENOMIC DNA]</scope>
    <source>
        <strain evidence="1 2">CALK1-4</strain>
    </source>
</reference>
<comment type="caution">
    <text evidence="1">The sequence shown here is derived from an EMBL/GenBank/DDBJ whole genome shotgun (WGS) entry which is preliminary data.</text>
</comment>
<proteinExistence type="predicted"/>
<sequence>MVAHFEMRTGKDLKRIASELRRMDNKQLKSEFGKELRAAAKPMVPAVKAAIREIPSKRPYTASGLRGRMTRAVKLEVRTTGRDAGVRIRVDGRKMPSGDKNLQSYMEGVKKPWRHPVYGNREVWVKQQPKPYFFKTVDRIGTSARRDVNKAMDRVAKQIT</sequence>
<evidence type="ECO:0000313" key="2">
    <source>
        <dbReference type="Proteomes" id="UP001610810"/>
    </source>
</evidence>
<keyword evidence="2" id="KW-1185">Reference proteome</keyword>
<accession>A0ABW7S793</accession>
<dbReference type="EMBL" id="JBIQWK010000011">
    <property type="protein sequence ID" value="MFI0576135.1"/>
    <property type="molecule type" value="Genomic_DNA"/>
</dbReference>
<dbReference type="Proteomes" id="UP001610810">
    <property type="component" value="Unassembled WGS sequence"/>
</dbReference>
<organism evidence="1 2">
    <name type="scientific">Streptomyces tendae</name>
    <dbReference type="NCBI Taxonomy" id="1932"/>
    <lineage>
        <taxon>Bacteria</taxon>
        <taxon>Bacillati</taxon>
        <taxon>Actinomycetota</taxon>
        <taxon>Actinomycetes</taxon>
        <taxon>Kitasatosporales</taxon>
        <taxon>Streptomycetaceae</taxon>
        <taxon>Streptomyces</taxon>
    </lineage>
</organism>
<evidence type="ECO:0008006" key="3">
    <source>
        <dbReference type="Google" id="ProtNLM"/>
    </source>
</evidence>
<protein>
    <recommendedName>
        <fullName evidence="3">HK97 gp10 family phage protein</fullName>
    </recommendedName>
</protein>
<dbReference type="RefSeq" id="WP_398353380.1">
    <property type="nucleotide sequence ID" value="NZ_CBDRGV010000016.1"/>
</dbReference>
<gene>
    <name evidence="1" type="ORF">ACH3YB_31365</name>
</gene>
<evidence type="ECO:0000313" key="1">
    <source>
        <dbReference type="EMBL" id="MFI0576135.1"/>
    </source>
</evidence>